<dbReference type="EMBL" id="VRMN01000004">
    <property type="protein sequence ID" value="KAA8494487.1"/>
    <property type="molecule type" value="Genomic_DNA"/>
</dbReference>
<keyword evidence="3" id="KW-1185">Reference proteome</keyword>
<feature type="region of interest" description="Disordered" evidence="1">
    <location>
        <begin position="291"/>
        <end position="376"/>
    </location>
</feature>
<accession>A0A5J4YVQ4</accession>
<evidence type="ECO:0000256" key="1">
    <source>
        <dbReference type="SAM" id="MobiDB-lite"/>
    </source>
</evidence>
<feature type="compositionally biased region" description="Basic and acidic residues" evidence="1">
    <location>
        <begin position="298"/>
        <end position="310"/>
    </location>
</feature>
<organism evidence="2 3">
    <name type="scientific">Porphyridium purpureum</name>
    <name type="common">Red alga</name>
    <name type="synonym">Porphyridium cruentum</name>
    <dbReference type="NCBI Taxonomy" id="35688"/>
    <lineage>
        <taxon>Eukaryota</taxon>
        <taxon>Rhodophyta</taxon>
        <taxon>Bangiophyceae</taxon>
        <taxon>Porphyridiales</taxon>
        <taxon>Porphyridiaceae</taxon>
        <taxon>Porphyridium</taxon>
    </lineage>
</organism>
<feature type="compositionally biased region" description="Acidic residues" evidence="1">
    <location>
        <begin position="311"/>
        <end position="320"/>
    </location>
</feature>
<name>A0A5J4YVQ4_PORPP</name>
<sequence>MAEHGTCQSHSENESQNQNLNLMGLEGEALFHFKQAITHLDMVRGAVGSTPEGLLTLSWTPNLGFTKLVYQARLCAQTARNSARRNSAQPVSAPHGDVSWLADVVIPVDPLDAELSVLPREQLPLFTECQDTRQSLKNADVSRLVNMTPVFIADETVRELSSRLLRRSNVKYAMDYKARNNRYNGIHGIGQPMEERLRRALFYTALSALGVRSSKRTALSNMFPHAMKNKYALFAGEADPVEERAPKVLMFAPRMFRGAMTRMFCYGLQHPETRPLFRMALRAVEKELQDLKAGPGAKDAKEESEGKESVLDLEEDDEDVHAEKDPTITANASNGGAAATVPPQTYVDVREQDPLPVSKKRNHASNSFEPVKKARD</sequence>
<protein>
    <submittedName>
        <fullName evidence="2">Uncharacterized protein</fullName>
    </submittedName>
</protein>
<feature type="compositionally biased region" description="Low complexity" evidence="1">
    <location>
        <begin position="329"/>
        <end position="340"/>
    </location>
</feature>
<dbReference type="Proteomes" id="UP000324585">
    <property type="component" value="Unassembled WGS sequence"/>
</dbReference>
<dbReference type="AlphaFoldDB" id="A0A5J4YVQ4"/>
<gene>
    <name evidence="2" type="ORF">FVE85_2728</name>
</gene>
<reference evidence="3" key="1">
    <citation type="journal article" date="2019" name="Nat. Commun.">
        <title>Expansion of phycobilisome linker gene families in mesophilic red algae.</title>
        <authorList>
            <person name="Lee J."/>
            <person name="Kim D."/>
            <person name="Bhattacharya D."/>
            <person name="Yoon H.S."/>
        </authorList>
    </citation>
    <scope>NUCLEOTIDE SEQUENCE [LARGE SCALE GENOMIC DNA]</scope>
    <source>
        <strain evidence="3">CCMP 1328</strain>
    </source>
</reference>
<comment type="caution">
    <text evidence="2">The sequence shown here is derived from an EMBL/GenBank/DDBJ whole genome shotgun (WGS) entry which is preliminary data.</text>
</comment>
<evidence type="ECO:0000313" key="3">
    <source>
        <dbReference type="Proteomes" id="UP000324585"/>
    </source>
</evidence>
<proteinExistence type="predicted"/>
<evidence type="ECO:0000313" key="2">
    <source>
        <dbReference type="EMBL" id="KAA8494487.1"/>
    </source>
</evidence>